<keyword evidence="2" id="KW-0812">Transmembrane</keyword>
<evidence type="ECO:0000256" key="2">
    <source>
        <dbReference type="SAM" id="Phobius"/>
    </source>
</evidence>
<feature type="transmembrane region" description="Helical" evidence="2">
    <location>
        <begin position="255"/>
        <end position="276"/>
    </location>
</feature>
<proteinExistence type="predicted"/>
<evidence type="ECO:0000256" key="1">
    <source>
        <dbReference type="SAM" id="MobiDB-lite"/>
    </source>
</evidence>
<evidence type="ECO:0000313" key="3">
    <source>
        <dbReference type="EMBL" id="CAI5724420.1"/>
    </source>
</evidence>
<feature type="compositionally biased region" description="Basic and acidic residues" evidence="1">
    <location>
        <begin position="510"/>
        <end position="519"/>
    </location>
</feature>
<keyword evidence="2" id="KW-0472">Membrane</keyword>
<organism evidence="3 4">
    <name type="scientific">Peronospora farinosa</name>
    <dbReference type="NCBI Taxonomy" id="134698"/>
    <lineage>
        <taxon>Eukaryota</taxon>
        <taxon>Sar</taxon>
        <taxon>Stramenopiles</taxon>
        <taxon>Oomycota</taxon>
        <taxon>Peronosporomycetes</taxon>
        <taxon>Peronosporales</taxon>
        <taxon>Peronosporaceae</taxon>
        <taxon>Peronospora</taxon>
    </lineage>
</organism>
<reference evidence="3" key="1">
    <citation type="submission" date="2022-12" db="EMBL/GenBank/DDBJ databases">
        <authorList>
            <person name="Webb A."/>
        </authorList>
    </citation>
    <scope>NUCLEOTIDE SEQUENCE</scope>
    <source>
        <strain evidence="3">Pf2</strain>
    </source>
</reference>
<dbReference type="EMBL" id="CANTFK010000748">
    <property type="protein sequence ID" value="CAI5724420.1"/>
    <property type="molecule type" value="Genomic_DNA"/>
</dbReference>
<gene>
    <name evidence="3" type="ORF">PFR002_LOCUS4884</name>
</gene>
<name>A0AAV0TMG2_9STRA</name>
<comment type="caution">
    <text evidence="3">The sequence shown here is derived from an EMBL/GenBank/DDBJ whole genome shotgun (WGS) entry which is preliminary data.</text>
</comment>
<accession>A0AAV0TMG2</accession>
<sequence>MTDTCRCRCRTNVRRVYRCGWSSAVWLPIVATLLLVNEAAGMSTASSFVMDGATTYCWEVDTSIYSNTVDGSSVKMVSAEGNGCPLKLLIAFPTKDVYVYESVDVSWNAKMRVASDGSFEPNAFGLTVLSTGLDRISQNNYEIISSRLRTCLYGVDCNPVTTGSQLTENTTNIPLNFTDGLASFDSSELSFDQPGKYTLLAHLILPSNKPTSKRYDYAVFLNVQVLSHSGAEVDTTATPFSGPSEDSGRNGLSSVIIYTLIVGGIVVAALGIIGFVTMRSKIDRKPEAGTSKYQPKKSGGMFGFSNTGVHSSGGAAVASDEDVEEFAMLSMDEATIRQNHGSAYLSALNRKRRSDAAPPQKKVSPIQFAGPVGSLDRKSALAENESFITGDITPHSVSIDIPATGRANYVGMENTPKIVPPNHSPFTQPSSLPGRILFNDISEDEVTACSRSGIVVGTTCQSNLADTTVSDVTDLNLTAVSERIKQHCAIAEQEASLSSVPMKQDVLTADDLRESETKGPMELSDLLASRVKK</sequence>
<feature type="region of interest" description="Disordered" evidence="1">
    <location>
        <begin position="350"/>
        <end position="369"/>
    </location>
</feature>
<feature type="region of interest" description="Disordered" evidence="1">
    <location>
        <begin position="496"/>
        <end position="533"/>
    </location>
</feature>
<keyword evidence="2" id="KW-1133">Transmembrane helix</keyword>
<dbReference type="Proteomes" id="UP001159659">
    <property type="component" value="Unassembled WGS sequence"/>
</dbReference>
<evidence type="ECO:0008006" key="5">
    <source>
        <dbReference type="Google" id="ProtNLM"/>
    </source>
</evidence>
<dbReference type="AlphaFoldDB" id="A0AAV0TMG2"/>
<evidence type="ECO:0000313" key="4">
    <source>
        <dbReference type="Proteomes" id="UP001159659"/>
    </source>
</evidence>
<protein>
    <recommendedName>
        <fullName evidence="5">Mid2 domain-containing protein</fullName>
    </recommendedName>
</protein>